<evidence type="ECO:0000259" key="3">
    <source>
        <dbReference type="Pfam" id="PF01494"/>
    </source>
</evidence>
<dbReference type="PRINTS" id="PR00420">
    <property type="entry name" value="RNGMNOXGNASE"/>
</dbReference>
<evidence type="ECO:0000256" key="1">
    <source>
        <dbReference type="ARBA" id="ARBA00023002"/>
    </source>
</evidence>
<dbReference type="PANTHER" id="PTHR13789">
    <property type="entry name" value="MONOOXYGENASE"/>
    <property type="match status" value="1"/>
</dbReference>
<keyword evidence="1" id="KW-0560">Oxidoreductase</keyword>
<dbReference type="GO" id="GO:0004497">
    <property type="term" value="F:monooxygenase activity"/>
    <property type="evidence" value="ECO:0007669"/>
    <property type="project" value="UniProtKB-KW"/>
</dbReference>
<dbReference type="BRENDA" id="1.14.13.212">
    <property type="organism ID" value="5085"/>
</dbReference>
<dbReference type="Pfam" id="PF01494">
    <property type="entry name" value="FAD_binding_3"/>
    <property type="match status" value="1"/>
</dbReference>
<dbReference type="InterPro" id="IPR050493">
    <property type="entry name" value="FAD-dep_Monooxygenase_BioMet"/>
</dbReference>
<dbReference type="AlphaFoldDB" id="I7ASS7"/>
<organism evidence="4">
    <name type="scientific">Pseudomonas sp. (strain CBB1)</name>
    <dbReference type="NCBI Taxonomy" id="765715"/>
    <lineage>
        <taxon>Bacteria</taxon>
        <taxon>Pseudomonadati</taxon>
        <taxon>Pseudomonadota</taxon>
        <taxon>Gammaproteobacteria</taxon>
        <taxon>Pseudomonadales</taxon>
        <taxon>Pseudomonadaceae</taxon>
        <taxon>Pseudomonas</taxon>
    </lineage>
</organism>
<dbReference type="PANTHER" id="PTHR13789:SF309">
    <property type="entry name" value="PUTATIVE (AFU_ORTHOLOGUE AFUA_6G14510)-RELATED"/>
    <property type="match status" value="1"/>
</dbReference>
<evidence type="ECO:0000256" key="2">
    <source>
        <dbReference type="ARBA" id="ARBA00023033"/>
    </source>
</evidence>
<feature type="domain" description="FAD-binding" evidence="3">
    <location>
        <begin position="6"/>
        <end position="337"/>
    </location>
</feature>
<dbReference type="BioCyc" id="MetaCyc:MONOMER-18616"/>
<dbReference type="KEGG" id="ag:AFO10115"/>
<dbReference type="InterPro" id="IPR036188">
    <property type="entry name" value="FAD/NAD-bd_sf"/>
</dbReference>
<keyword evidence="2" id="KW-0503">Monooxygenase</keyword>
<name>I7ASS7_PSEU3</name>
<dbReference type="Gene3D" id="3.50.50.60">
    <property type="entry name" value="FAD/NAD(P)-binding domain"/>
    <property type="match status" value="1"/>
</dbReference>
<dbReference type="GO" id="GO:0071949">
    <property type="term" value="F:FAD binding"/>
    <property type="evidence" value="ECO:0007669"/>
    <property type="project" value="InterPro"/>
</dbReference>
<proteinExistence type="predicted"/>
<dbReference type="EMBL" id="JQ743481">
    <property type="protein sequence ID" value="AFO10115.1"/>
    <property type="molecule type" value="Genomic_DNA"/>
</dbReference>
<reference evidence="4" key="1">
    <citation type="journal article" date="2012" name="J. Bacteriol.">
        <title>Delineation of the Caffeine C-8 Oxidation Pathway in Pseudomonas sp. Strain CBB1 via Characterization of a New Trimethyluric Acid Monooxygenase and Genes Involved in Trimethyluric Acid Metabolism.</title>
        <authorList>
            <person name="Mohanty S.K."/>
            <person name="Yu C.L."/>
            <person name="Das S."/>
            <person name="Louie T.M."/>
            <person name="Gakhar L."/>
            <person name="Subramanian M."/>
        </authorList>
    </citation>
    <scope>NUCLEOTIDE SEQUENCE</scope>
    <source>
        <strain evidence="4">CBB1</strain>
    </source>
</reference>
<evidence type="ECO:0000313" key="4">
    <source>
        <dbReference type="EMBL" id="AFO10115.1"/>
    </source>
</evidence>
<dbReference type="InterPro" id="IPR002938">
    <property type="entry name" value="FAD-bd"/>
</dbReference>
<sequence length="396" mass="42619">MSRPLRVTIIGAGIGGLSAAVALRKIGADVTVVERAPELRAAGAGICMWPNGAQALHALGIANPLEMVSPILHRVCYRDQHGRVIREMSIDKLTELVGQRPFPLARSDLQAALLSRLDPALVRLGGACVSVEQDANGVRAVLDDGTEIASDLLVGADGIRSVVRNHVTGGTDRLRYHYTTWLGLVSFGLNLTPPGTFTFHVQDSKRVGLLNVGDDRLYFFFDAVPSGEANPDGVRAELRHHFDGWCSEVTTLVEALDEAKTNRLPVHDLDPLASFVNGRIVLIGDAAHATTPTLGQGGALAMEDSLVLARHLAESTDYGSALASYDNERLMRTRQVVLASRARTAATLGIDNTSAQTWQKQLTDDASQDFLEQLVDIHRAGPLAAWPHDRQEGVAT</sequence>
<dbReference type="SUPFAM" id="SSF51905">
    <property type="entry name" value="FAD/NAD(P)-binding domain"/>
    <property type="match status" value="1"/>
</dbReference>
<accession>I7ASS7</accession>
<protein>
    <submittedName>
        <fullName evidence="4">TmuM</fullName>
    </submittedName>
</protein>
<gene>
    <name evidence="4" type="primary">tmuM</name>
</gene>